<evidence type="ECO:0000313" key="1">
    <source>
        <dbReference type="EMBL" id="GAG02928.1"/>
    </source>
</evidence>
<comment type="caution">
    <text evidence="1">The sequence shown here is derived from an EMBL/GenBank/DDBJ whole genome shotgun (WGS) entry which is preliminary data.</text>
</comment>
<reference evidence="1" key="1">
    <citation type="journal article" date="2014" name="Front. Microbiol.">
        <title>High frequency of phylogenetically diverse reductive dehalogenase-homologous genes in deep subseafloor sedimentary metagenomes.</title>
        <authorList>
            <person name="Kawai M."/>
            <person name="Futagami T."/>
            <person name="Toyoda A."/>
            <person name="Takaki Y."/>
            <person name="Nishi S."/>
            <person name="Hori S."/>
            <person name="Arai W."/>
            <person name="Tsubouchi T."/>
            <person name="Morono Y."/>
            <person name="Uchiyama I."/>
            <person name="Ito T."/>
            <person name="Fujiyama A."/>
            <person name="Inagaki F."/>
            <person name="Takami H."/>
        </authorList>
    </citation>
    <scope>NUCLEOTIDE SEQUENCE</scope>
    <source>
        <strain evidence="1">Expedition CK06-06</strain>
    </source>
</reference>
<gene>
    <name evidence="1" type="ORF">S01H1_34346</name>
</gene>
<feature type="non-terminal residue" evidence="1">
    <location>
        <position position="1"/>
    </location>
</feature>
<accession>X0URM1</accession>
<sequence>ARNFTIFYNERDYLDKLNTLFKKIVSLREYYSEKIAQIALEAEDYEKAIWYTKEAYLIGGKEEDLNKLKSIKDIIVNKEDVSANFKKRIVGDISKFLK</sequence>
<organism evidence="1">
    <name type="scientific">marine sediment metagenome</name>
    <dbReference type="NCBI Taxonomy" id="412755"/>
    <lineage>
        <taxon>unclassified sequences</taxon>
        <taxon>metagenomes</taxon>
        <taxon>ecological metagenomes</taxon>
    </lineage>
</organism>
<protein>
    <submittedName>
        <fullName evidence="1">Uncharacterized protein</fullName>
    </submittedName>
</protein>
<name>X0URM1_9ZZZZ</name>
<dbReference type="AlphaFoldDB" id="X0URM1"/>
<proteinExistence type="predicted"/>
<dbReference type="EMBL" id="BARS01021378">
    <property type="protein sequence ID" value="GAG02928.1"/>
    <property type="molecule type" value="Genomic_DNA"/>
</dbReference>